<sequence>MIRIGVDTGGTFTDLVLLEERGLRVHKVRSTPDDPARAILQGIRELACASGVDEVIHGSTVATNAVLERKGARVAMITTRGFEDVLRIGRQTRAKLYDFQVEAPRNIVEPELVFGVTERMDATGQVLTPLDETEVEAIALNLKEACVESVAVCLLHCYANGAHEDVVVGVLERHGLRVCASHRVLPEYREFERWSTTALNAYVTPIMARYLTTLERGLEGTRLHVMQSNGGILSARQARALPVRTVLSGPAGGAVGAQAVARASGFERVVLFDMGGTSTDVSLVDGKLGMTSESVVGDFPVRLPMIDIHTVGAGGGSIAYVDRGGSLRVGPRSAGADPGPVCYGKGEELTVSDANLLLGRLPAEHFLGGRMKLDVARTEERAEAFAAQLGLTVERLAEGILAIANANMERAIRAVSVERGRDPRGFALVAFGGAGGMHACEIAASMEMETVIVPRYAGVLSAMGMMLADVRKDYSRTVLRPAEELEANVLEQHFAPMVAQALADLAQEGFAADGVEIERVLDVRYRGQAYEISVPLTENFISAFHEQHHVLYGYANRTRPTEVVNLRVNAAGITRKHSFAGFEVSSAALPDPLSLTRTRFAGAWHTTPIYAQEALKPGCTGDGPAIVAGGEATIVIPPGFAFHVDGAENLIATTLKAGLR</sequence>
<reference evidence="4 5" key="1">
    <citation type="submission" date="2016-10" db="EMBL/GenBank/DDBJ databases">
        <authorList>
            <person name="de Groot N.N."/>
        </authorList>
    </citation>
    <scope>NUCLEOTIDE SEQUENCE [LARGE SCALE GENOMIC DNA]</scope>
    <source>
        <strain evidence="4 5">DSM 22489</strain>
    </source>
</reference>
<dbReference type="GO" id="GO:0017168">
    <property type="term" value="F:5-oxoprolinase (ATP-hydrolyzing) activity"/>
    <property type="evidence" value="ECO:0007669"/>
    <property type="project" value="TreeGrafter"/>
</dbReference>
<dbReference type="InterPro" id="IPR045079">
    <property type="entry name" value="Oxoprolinase-like"/>
</dbReference>
<dbReference type="OrthoDB" id="9768323at2"/>
<evidence type="ECO:0000259" key="2">
    <source>
        <dbReference type="Pfam" id="PF05378"/>
    </source>
</evidence>
<dbReference type="InterPro" id="IPR002821">
    <property type="entry name" value="Hydantoinase_A"/>
</dbReference>
<feature type="domain" description="Hydantoinase/oxoprolinase N-terminal" evidence="2">
    <location>
        <begin position="3"/>
        <end position="174"/>
    </location>
</feature>
<dbReference type="GO" id="GO:0005829">
    <property type="term" value="C:cytosol"/>
    <property type="evidence" value="ECO:0007669"/>
    <property type="project" value="TreeGrafter"/>
</dbReference>
<dbReference type="Pfam" id="PF01968">
    <property type="entry name" value="Hydantoinase_A"/>
    <property type="match status" value="1"/>
</dbReference>
<keyword evidence="5" id="KW-1185">Reference proteome</keyword>
<accession>A0A1H5XXR0</accession>
<evidence type="ECO:0000313" key="5">
    <source>
        <dbReference type="Proteomes" id="UP000236728"/>
    </source>
</evidence>
<evidence type="ECO:0000259" key="3">
    <source>
        <dbReference type="Pfam" id="PF19278"/>
    </source>
</evidence>
<dbReference type="AlphaFoldDB" id="A0A1H5XXR0"/>
<gene>
    <name evidence="4" type="ORF">SAMN05421819_2027</name>
</gene>
<proteinExistence type="predicted"/>
<dbReference type="SUPFAM" id="SSF53067">
    <property type="entry name" value="Actin-like ATPase domain"/>
    <property type="match status" value="1"/>
</dbReference>
<dbReference type="GO" id="GO:0006749">
    <property type="term" value="P:glutathione metabolic process"/>
    <property type="evidence" value="ECO:0007669"/>
    <property type="project" value="TreeGrafter"/>
</dbReference>
<dbReference type="RefSeq" id="WP_103932937.1">
    <property type="nucleotide sequence ID" value="NZ_FNVA01000003.1"/>
</dbReference>
<dbReference type="InterPro" id="IPR008040">
    <property type="entry name" value="Hydant_A_N"/>
</dbReference>
<dbReference type="Pfam" id="PF05378">
    <property type="entry name" value="Hydant_A_N"/>
    <property type="match status" value="1"/>
</dbReference>
<dbReference type="InterPro" id="IPR043129">
    <property type="entry name" value="ATPase_NBD"/>
</dbReference>
<protein>
    <submittedName>
        <fullName evidence="4">N-methylhydantoinase A</fullName>
    </submittedName>
</protein>
<organism evidence="4 5">
    <name type="scientific">Bryocella elongata</name>
    <dbReference type="NCBI Taxonomy" id="863522"/>
    <lineage>
        <taxon>Bacteria</taxon>
        <taxon>Pseudomonadati</taxon>
        <taxon>Acidobacteriota</taxon>
        <taxon>Terriglobia</taxon>
        <taxon>Terriglobales</taxon>
        <taxon>Acidobacteriaceae</taxon>
        <taxon>Bryocella</taxon>
    </lineage>
</organism>
<dbReference type="InterPro" id="IPR049517">
    <property type="entry name" value="ACX-like_C"/>
</dbReference>
<evidence type="ECO:0000259" key="1">
    <source>
        <dbReference type="Pfam" id="PF01968"/>
    </source>
</evidence>
<dbReference type="PANTHER" id="PTHR11365:SF23">
    <property type="entry name" value="HYPOTHETICAL 5-OXOPROLINASE (EUROFUNG)-RELATED"/>
    <property type="match status" value="1"/>
</dbReference>
<feature type="domain" description="Hydantoinase A/oxoprolinase" evidence="1">
    <location>
        <begin position="193"/>
        <end position="473"/>
    </location>
</feature>
<dbReference type="EMBL" id="FNVA01000003">
    <property type="protein sequence ID" value="SEG16564.1"/>
    <property type="molecule type" value="Genomic_DNA"/>
</dbReference>
<dbReference type="PANTHER" id="PTHR11365">
    <property type="entry name" value="5-OXOPROLINASE RELATED"/>
    <property type="match status" value="1"/>
</dbReference>
<feature type="domain" description="Acetophenone carboxylase-like C-terminal" evidence="3">
    <location>
        <begin position="486"/>
        <end position="646"/>
    </location>
</feature>
<dbReference type="Proteomes" id="UP000236728">
    <property type="component" value="Unassembled WGS sequence"/>
</dbReference>
<evidence type="ECO:0000313" key="4">
    <source>
        <dbReference type="EMBL" id="SEG16564.1"/>
    </source>
</evidence>
<dbReference type="Pfam" id="PF19278">
    <property type="entry name" value="Hydant_A_C"/>
    <property type="match status" value="1"/>
</dbReference>
<name>A0A1H5XXR0_9BACT</name>